<evidence type="ECO:0000313" key="1">
    <source>
        <dbReference type="EMBL" id="KAJ8668082.1"/>
    </source>
</evidence>
<dbReference type="EMBL" id="CM056744">
    <property type="protein sequence ID" value="KAJ8668082.1"/>
    <property type="molecule type" value="Genomic_DNA"/>
</dbReference>
<dbReference type="Proteomes" id="UP001239111">
    <property type="component" value="Chromosome 4"/>
</dbReference>
<proteinExistence type="predicted"/>
<gene>
    <name evidence="1" type="ORF">QAD02_009745</name>
</gene>
<name>A0ACC2NCM0_9HYME</name>
<reference evidence="1" key="1">
    <citation type="submission" date="2023-04" db="EMBL/GenBank/DDBJ databases">
        <title>A chromosome-level genome assembly of the parasitoid wasp Eretmocerus hayati.</title>
        <authorList>
            <person name="Zhong Y."/>
            <person name="Liu S."/>
            <person name="Liu Y."/>
        </authorList>
    </citation>
    <scope>NUCLEOTIDE SEQUENCE</scope>
    <source>
        <strain evidence="1">ZJU_SS_LIU_2023</strain>
    </source>
</reference>
<evidence type="ECO:0000313" key="2">
    <source>
        <dbReference type="Proteomes" id="UP001239111"/>
    </source>
</evidence>
<protein>
    <submittedName>
        <fullName evidence="1">Uncharacterized protein</fullName>
    </submittedName>
</protein>
<keyword evidence="2" id="KW-1185">Reference proteome</keyword>
<comment type="caution">
    <text evidence="1">The sequence shown here is derived from an EMBL/GenBank/DDBJ whole genome shotgun (WGS) entry which is preliminary data.</text>
</comment>
<accession>A0ACC2NCM0</accession>
<sequence length="249" mass="28099">MKRQTFVLACFLQFLGVFCDSRASFEYLSFVVSIQIKGDHQCSGSIYSVRNVLTSAECLKNFDESNLQDLTIKVGNISDFETSTKAYSVKAIYLPENYHKNLGNRSAHNLALIRLIEPIEPRFEAVSGDVRADQLAMFNFATENITHRPKTMKGWQMTDTGLRLTSHRLSFVSKADCAKKLGLEVLMDDILCSKVSSKNLPKEYFGGPAMDHTRQMGVTLWSENYNENESLVVYTDIGPNSQWLRDALA</sequence>
<organism evidence="1 2">
    <name type="scientific">Eretmocerus hayati</name>
    <dbReference type="NCBI Taxonomy" id="131215"/>
    <lineage>
        <taxon>Eukaryota</taxon>
        <taxon>Metazoa</taxon>
        <taxon>Ecdysozoa</taxon>
        <taxon>Arthropoda</taxon>
        <taxon>Hexapoda</taxon>
        <taxon>Insecta</taxon>
        <taxon>Pterygota</taxon>
        <taxon>Neoptera</taxon>
        <taxon>Endopterygota</taxon>
        <taxon>Hymenoptera</taxon>
        <taxon>Apocrita</taxon>
        <taxon>Proctotrupomorpha</taxon>
        <taxon>Chalcidoidea</taxon>
        <taxon>Aphelinidae</taxon>
        <taxon>Aphelininae</taxon>
        <taxon>Eretmocerus</taxon>
    </lineage>
</organism>